<dbReference type="STRING" id="387631.Asulf_01743"/>
<dbReference type="OrthoDB" id="15253at2157"/>
<dbReference type="EMBL" id="CP005290">
    <property type="protein sequence ID" value="AGK61714.1"/>
    <property type="molecule type" value="Genomic_DNA"/>
</dbReference>
<evidence type="ECO:0000313" key="6">
    <source>
        <dbReference type="EMBL" id="AGK61714.1"/>
    </source>
</evidence>
<dbReference type="InterPro" id="IPR001694">
    <property type="entry name" value="NADH_UbQ_OxRdtase_su1/FPO"/>
</dbReference>
<sequence>MEMLSMSYFMNNLVEIPLIQPAIDYLLQIPVIGYIVALLLWKPLFALIFFPGLVTLLIVLLFIIWFERKLTARIQWRRGPLEIARPVGGIIQPLADGMRYFFQEVIVHRDAHRPYFLQFPILIFIPVLLPLVMIPAGTIVGIKTPYALPIAVAIISLIPVFVVAIGWASNSRFAYIGTVREAFMYFAYEVPFIISVISMILIYGTADLIEIVNKQAIPGIILNPVAAFVFFIAMVMATSRLPFEIPEADQEIAFGPFVEYSGIMFGLVMTIAYEKMYVMALLFSVLFLGGGNGFNIAILGDLSPTVWLFIKTMVIMVALSFLRSIYARIRLDQALKFSWSMMMKLSLLSLLIACIMVVV</sequence>
<keyword evidence="3 5" id="KW-1133">Transmembrane helix</keyword>
<keyword evidence="2 5" id="KW-0812">Transmembrane</keyword>
<dbReference type="AlphaFoldDB" id="N0BDK3"/>
<keyword evidence="7" id="KW-1185">Reference proteome</keyword>
<feature type="transmembrane region" description="Helical" evidence="5">
    <location>
        <begin position="337"/>
        <end position="358"/>
    </location>
</feature>
<dbReference type="GeneID" id="15393378"/>
<dbReference type="eggNOG" id="arCOG01546">
    <property type="taxonomic scope" value="Archaea"/>
</dbReference>
<proteinExistence type="inferred from homology"/>
<evidence type="ECO:0000256" key="2">
    <source>
        <dbReference type="ARBA" id="ARBA00022692"/>
    </source>
</evidence>
<evidence type="ECO:0000256" key="4">
    <source>
        <dbReference type="ARBA" id="ARBA00023136"/>
    </source>
</evidence>
<dbReference type="KEGG" id="ast:Asulf_01743"/>
<dbReference type="GO" id="GO:0003954">
    <property type="term" value="F:NADH dehydrogenase activity"/>
    <property type="evidence" value="ECO:0007669"/>
    <property type="project" value="TreeGrafter"/>
</dbReference>
<dbReference type="GO" id="GO:0016020">
    <property type="term" value="C:membrane"/>
    <property type="evidence" value="ECO:0007669"/>
    <property type="project" value="UniProtKB-SubCell"/>
</dbReference>
<feature type="transmembrane region" description="Helical" evidence="5">
    <location>
        <begin position="119"/>
        <end position="140"/>
    </location>
</feature>
<dbReference type="RefSeq" id="WP_015591312.1">
    <property type="nucleotide sequence ID" value="NC_021169.1"/>
</dbReference>
<feature type="transmembrane region" description="Helical" evidence="5">
    <location>
        <begin position="182"/>
        <end position="204"/>
    </location>
</feature>
<reference evidence="6 7" key="1">
    <citation type="journal article" date="2013" name="Genome Announc.">
        <title>Complete Genome Sequence of the Thermophilic and Facultatively Chemolithoautotrophic Sulfate Reducer Archaeoglobus sulfaticallidus Strain PM70-1T.</title>
        <authorList>
            <person name="Stokke R."/>
            <person name="Hocking W.P."/>
            <person name="Steinsbu B.O."/>
            <person name="Steen I.H."/>
        </authorList>
    </citation>
    <scope>NUCLEOTIDE SEQUENCE [LARGE SCALE GENOMIC DNA]</scope>
    <source>
        <strain evidence="6">PM70-1</strain>
    </source>
</reference>
<protein>
    <submittedName>
        <fullName evidence="6">NADH dehydrogenase subunit H</fullName>
    </submittedName>
</protein>
<dbReference type="Pfam" id="PF00146">
    <property type="entry name" value="NADHdh"/>
    <property type="match status" value="1"/>
</dbReference>
<dbReference type="NCBIfam" id="NF004741">
    <property type="entry name" value="PRK06076.1-2"/>
    <property type="match status" value="1"/>
</dbReference>
<dbReference type="PANTHER" id="PTHR11432:SF3">
    <property type="entry name" value="NADH-UBIQUINONE OXIDOREDUCTASE CHAIN 1"/>
    <property type="match status" value="1"/>
</dbReference>
<dbReference type="Proteomes" id="UP000013307">
    <property type="component" value="Chromosome"/>
</dbReference>
<feature type="transmembrane region" description="Helical" evidence="5">
    <location>
        <begin position="146"/>
        <end position="170"/>
    </location>
</feature>
<evidence type="ECO:0000313" key="7">
    <source>
        <dbReference type="Proteomes" id="UP000013307"/>
    </source>
</evidence>
<feature type="transmembrane region" description="Helical" evidence="5">
    <location>
        <begin position="277"/>
        <end position="300"/>
    </location>
</feature>
<dbReference type="HAMAP" id="MF_01350">
    <property type="entry name" value="NDH1_NuoH"/>
    <property type="match status" value="1"/>
</dbReference>
<evidence type="ECO:0000256" key="3">
    <source>
        <dbReference type="ARBA" id="ARBA00022989"/>
    </source>
</evidence>
<feature type="transmembrane region" description="Helical" evidence="5">
    <location>
        <begin position="216"/>
        <end position="237"/>
    </location>
</feature>
<evidence type="ECO:0000256" key="5">
    <source>
        <dbReference type="SAM" id="Phobius"/>
    </source>
</evidence>
<organism evidence="6 7">
    <name type="scientific">Archaeoglobus sulfaticallidus PM70-1</name>
    <dbReference type="NCBI Taxonomy" id="387631"/>
    <lineage>
        <taxon>Archaea</taxon>
        <taxon>Methanobacteriati</taxon>
        <taxon>Methanobacteriota</taxon>
        <taxon>Archaeoglobi</taxon>
        <taxon>Archaeoglobales</taxon>
        <taxon>Archaeoglobaceae</taxon>
        <taxon>Archaeoglobus</taxon>
    </lineage>
</organism>
<evidence type="ECO:0000256" key="1">
    <source>
        <dbReference type="ARBA" id="ARBA00004141"/>
    </source>
</evidence>
<dbReference type="GO" id="GO:0009060">
    <property type="term" value="P:aerobic respiration"/>
    <property type="evidence" value="ECO:0007669"/>
    <property type="project" value="TreeGrafter"/>
</dbReference>
<feature type="transmembrane region" description="Helical" evidence="5">
    <location>
        <begin position="306"/>
        <end position="325"/>
    </location>
</feature>
<keyword evidence="4 5" id="KW-0472">Membrane</keyword>
<gene>
    <name evidence="6" type="ORF">Asulf_01743</name>
</gene>
<dbReference type="PANTHER" id="PTHR11432">
    <property type="entry name" value="NADH DEHYDROGENASE SUBUNIT 1"/>
    <property type="match status" value="1"/>
</dbReference>
<name>N0BDK3_9EURY</name>
<dbReference type="HOGENOM" id="CLU_015134_0_2_2"/>
<accession>N0BDK3</accession>
<comment type="subcellular location">
    <subcellularLocation>
        <location evidence="1">Membrane</location>
        <topology evidence="1">Multi-pass membrane protein</topology>
    </subcellularLocation>
</comment>
<feature type="transmembrane region" description="Helical" evidence="5">
    <location>
        <begin position="47"/>
        <end position="66"/>
    </location>
</feature>